<feature type="region of interest" description="Disordered" evidence="1">
    <location>
        <begin position="138"/>
        <end position="157"/>
    </location>
</feature>
<evidence type="ECO:0000313" key="2">
    <source>
        <dbReference type="EMBL" id="KAJ1164942.1"/>
    </source>
</evidence>
<feature type="compositionally biased region" description="Basic residues" evidence="1">
    <location>
        <begin position="140"/>
        <end position="150"/>
    </location>
</feature>
<name>A0AAV7SLQ0_PLEWA</name>
<dbReference type="EMBL" id="JANPWB010000008">
    <property type="protein sequence ID" value="KAJ1164942.1"/>
    <property type="molecule type" value="Genomic_DNA"/>
</dbReference>
<dbReference type="AlphaFoldDB" id="A0AAV7SLQ0"/>
<dbReference type="Proteomes" id="UP001066276">
    <property type="component" value="Chromosome 4_2"/>
</dbReference>
<sequence>MIYICAHLGFDWPGGNLWAVGGTCETGGSGGRLEVRRQLAGLLVLSSGGELVPPTSGPGLSHYLGRLRERKICGGLHDQLLVNNEEDATWGTAPVVVLCRAGLVENKLHFFATPEAAWEWLEASGLASGGAVERTVPVPRGKRSRTRRVQRRGETRAGPVACAPDLEQIIQERREAIHSAAAISASPLASESDTELSQPTSDRPVTPDCLLESGLDGGPPVTPATADNLF</sequence>
<feature type="region of interest" description="Disordered" evidence="1">
    <location>
        <begin position="182"/>
        <end position="230"/>
    </location>
</feature>
<comment type="caution">
    <text evidence="2">The sequence shown here is derived from an EMBL/GenBank/DDBJ whole genome shotgun (WGS) entry which is preliminary data.</text>
</comment>
<proteinExistence type="predicted"/>
<keyword evidence="3" id="KW-1185">Reference proteome</keyword>
<organism evidence="2 3">
    <name type="scientific">Pleurodeles waltl</name>
    <name type="common">Iberian ribbed newt</name>
    <dbReference type="NCBI Taxonomy" id="8319"/>
    <lineage>
        <taxon>Eukaryota</taxon>
        <taxon>Metazoa</taxon>
        <taxon>Chordata</taxon>
        <taxon>Craniata</taxon>
        <taxon>Vertebrata</taxon>
        <taxon>Euteleostomi</taxon>
        <taxon>Amphibia</taxon>
        <taxon>Batrachia</taxon>
        <taxon>Caudata</taxon>
        <taxon>Salamandroidea</taxon>
        <taxon>Salamandridae</taxon>
        <taxon>Pleurodelinae</taxon>
        <taxon>Pleurodeles</taxon>
    </lineage>
</organism>
<evidence type="ECO:0000313" key="3">
    <source>
        <dbReference type="Proteomes" id="UP001066276"/>
    </source>
</evidence>
<gene>
    <name evidence="2" type="ORF">NDU88_005374</name>
</gene>
<feature type="compositionally biased region" description="Low complexity" evidence="1">
    <location>
        <begin position="182"/>
        <end position="191"/>
    </location>
</feature>
<accession>A0AAV7SLQ0</accession>
<reference evidence="2" key="1">
    <citation type="journal article" date="2022" name="bioRxiv">
        <title>Sequencing and chromosome-scale assembly of the giantPleurodeles waltlgenome.</title>
        <authorList>
            <person name="Brown T."/>
            <person name="Elewa A."/>
            <person name="Iarovenko S."/>
            <person name="Subramanian E."/>
            <person name="Araus A.J."/>
            <person name="Petzold A."/>
            <person name="Susuki M."/>
            <person name="Suzuki K.-i.T."/>
            <person name="Hayashi T."/>
            <person name="Toyoda A."/>
            <person name="Oliveira C."/>
            <person name="Osipova E."/>
            <person name="Leigh N.D."/>
            <person name="Simon A."/>
            <person name="Yun M.H."/>
        </authorList>
    </citation>
    <scope>NUCLEOTIDE SEQUENCE</scope>
    <source>
        <strain evidence="2">20211129_DDA</strain>
        <tissue evidence="2">Liver</tissue>
    </source>
</reference>
<evidence type="ECO:0000256" key="1">
    <source>
        <dbReference type="SAM" id="MobiDB-lite"/>
    </source>
</evidence>
<protein>
    <submittedName>
        <fullName evidence="2">Uncharacterized protein</fullName>
    </submittedName>
</protein>